<proteinExistence type="predicted"/>
<name>A0A154PBT8_DUFNO</name>
<dbReference type="OrthoDB" id="41532at2759"/>
<feature type="chain" id="PRO_5007599480" evidence="2">
    <location>
        <begin position="25"/>
        <end position="509"/>
    </location>
</feature>
<keyword evidence="2" id="KW-0732">Signal</keyword>
<dbReference type="AlphaFoldDB" id="A0A154PBT8"/>
<dbReference type="GO" id="GO:0008080">
    <property type="term" value="F:N-acetyltransferase activity"/>
    <property type="evidence" value="ECO:0007669"/>
    <property type="project" value="TreeGrafter"/>
</dbReference>
<dbReference type="InterPro" id="IPR018187">
    <property type="entry name" value="Asp/Glu_racemase_AS_1"/>
</dbReference>
<dbReference type="SUPFAM" id="SSF55729">
    <property type="entry name" value="Acyl-CoA N-acyltransferases (Nat)"/>
    <property type="match status" value="1"/>
</dbReference>
<accession>A0A154PBT8</accession>
<feature type="non-terminal residue" evidence="3">
    <location>
        <position position="509"/>
    </location>
</feature>
<feature type="signal peptide" evidence="2">
    <location>
        <begin position="1"/>
        <end position="24"/>
    </location>
</feature>
<dbReference type="Pfam" id="PF16009">
    <property type="entry name" value="DUF4779"/>
    <property type="match status" value="1"/>
</dbReference>
<dbReference type="PANTHER" id="PTHR20905">
    <property type="entry name" value="N-ACETYLTRANSFERASE-RELATED"/>
    <property type="match status" value="1"/>
</dbReference>
<keyword evidence="3" id="KW-0808">Transferase</keyword>
<gene>
    <name evidence="3" type="ORF">WN55_11017</name>
</gene>
<dbReference type="InterPro" id="IPR031959">
    <property type="entry name" value="DUF4779"/>
</dbReference>
<evidence type="ECO:0000313" key="4">
    <source>
        <dbReference type="Proteomes" id="UP000076502"/>
    </source>
</evidence>
<dbReference type="PANTHER" id="PTHR20905:SF1">
    <property type="entry name" value="AT07410P-RELATED"/>
    <property type="match status" value="1"/>
</dbReference>
<dbReference type="InterPro" id="IPR016181">
    <property type="entry name" value="Acyl_CoA_acyltransferase"/>
</dbReference>
<feature type="region of interest" description="Disordered" evidence="1">
    <location>
        <begin position="110"/>
        <end position="211"/>
    </location>
</feature>
<keyword evidence="4" id="KW-1185">Reference proteome</keyword>
<protein>
    <submittedName>
        <fullName evidence="3">Dopamine N-acetyltransferase</fullName>
    </submittedName>
</protein>
<sequence>MRISKVGWRVVCAILCVCVASTRTYTVYVINPQTYVPKVIETEQAYREADDLNRGDDYGSKFIPIKSPRVDHRLATLPLDPDAEMLPAHYTGVKPPGVDHMELKYAVPQVAKGSPESQSLRKSDQAGGSRHASAKQEGSVQDVREGRRKVVSSERGQKGDRRKEKKKTEYSEDGGKRTSHSDGGGSSRRDKERARGQTDQRHRAKSGDYLDRKAGGFHNVYHKDEYNKDHDFYDNDDQGGHSKKHGRYKEKHVATEGTYKKGFTVNPFACSQDTPVFTTRLALPPDYENVSNFMSEFYYKGEPTVQSCGLVGTEAPECWRQLMYNVVRNGLSIIAEDHERCVIGAALNSLIYPSTSKEQREFAKTCCDSMKVRRIIEFFSYQHEQAALWERLCVPRLFEIAAVTVDPFYQGLGIARRLFVESWYLARDCSYPAIVVFCNSSHTASLCADLGWIWAMNSPFDQYMYDGEQFFTEVKEPHTQWKVYFDLLQDCKPYCRRSKRCTKVTHPPK</sequence>
<evidence type="ECO:0000256" key="1">
    <source>
        <dbReference type="SAM" id="MobiDB-lite"/>
    </source>
</evidence>
<dbReference type="PROSITE" id="PS00923">
    <property type="entry name" value="ASP_GLU_RACEMASE_1"/>
    <property type="match status" value="1"/>
</dbReference>
<dbReference type="Proteomes" id="UP000076502">
    <property type="component" value="Unassembled WGS sequence"/>
</dbReference>
<dbReference type="Gene3D" id="3.40.630.30">
    <property type="match status" value="1"/>
</dbReference>
<evidence type="ECO:0000256" key="2">
    <source>
        <dbReference type="SAM" id="SignalP"/>
    </source>
</evidence>
<evidence type="ECO:0000313" key="3">
    <source>
        <dbReference type="EMBL" id="KZC09277.1"/>
    </source>
</evidence>
<feature type="compositionally biased region" description="Basic and acidic residues" evidence="1">
    <location>
        <begin position="151"/>
        <end position="180"/>
    </location>
</feature>
<reference evidence="3 4" key="1">
    <citation type="submission" date="2015-07" db="EMBL/GenBank/DDBJ databases">
        <title>The genome of Dufourea novaeangliae.</title>
        <authorList>
            <person name="Pan H."/>
            <person name="Kapheim K."/>
        </authorList>
    </citation>
    <scope>NUCLEOTIDE SEQUENCE [LARGE SCALE GENOMIC DNA]</scope>
    <source>
        <strain evidence="3">0120121106</strain>
        <tissue evidence="3">Whole body</tissue>
    </source>
</reference>
<dbReference type="EMBL" id="KQ434869">
    <property type="protein sequence ID" value="KZC09277.1"/>
    <property type="molecule type" value="Genomic_DNA"/>
</dbReference>
<organism evidence="3 4">
    <name type="scientific">Dufourea novaeangliae</name>
    <name type="common">Sweat bee</name>
    <dbReference type="NCBI Taxonomy" id="178035"/>
    <lineage>
        <taxon>Eukaryota</taxon>
        <taxon>Metazoa</taxon>
        <taxon>Ecdysozoa</taxon>
        <taxon>Arthropoda</taxon>
        <taxon>Hexapoda</taxon>
        <taxon>Insecta</taxon>
        <taxon>Pterygota</taxon>
        <taxon>Neoptera</taxon>
        <taxon>Endopterygota</taxon>
        <taxon>Hymenoptera</taxon>
        <taxon>Apocrita</taxon>
        <taxon>Aculeata</taxon>
        <taxon>Apoidea</taxon>
        <taxon>Anthophila</taxon>
        <taxon>Halictidae</taxon>
        <taxon>Rophitinae</taxon>
        <taxon>Dufourea</taxon>
    </lineage>
</organism>
<dbReference type="CDD" id="cd04301">
    <property type="entry name" value="NAT_SF"/>
    <property type="match status" value="1"/>
</dbReference>
<feature type="compositionally biased region" description="Basic and acidic residues" evidence="1">
    <location>
        <begin position="187"/>
        <end position="211"/>
    </location>
</feature>